<dbReference type="Proteomes" id="UP000023268">
    <property type="component" value="Unassembled WGS sequence"/>
</dbReference>
<dbReference type="EMBL" id="JEMG01000001">
    <property type="protein sequence ID" value="EYC50567.1"/>
    <property type="molecule type" value="Genomic_DNA"/>
</dbReference>
<sequence length="125" mass="12037">MNPCNTPRSALVPVDPDLSKQAKPGYGIPSQDPDPAAQVPQKPGEARREANSVLAGGGVIVGTFTGVVIGTVVAGPVGGVVGATVGAVAGALGGAAAGPMVQLETLSATDAEVASEQVGRTGSGH</sequence>
<dbReference type="AlphaFoldDB" id="A0A016XGA5"/>
<protein>
    <recommendedName>
        <fullName evidence="4">Glycine zipper domain-containing protein</fullName>
    </recommendedName>
</protein>
<comment type="caution">
    <text evidence="2">The sequence shown here is derived from an EMBL/GenBank/DDBJ whole genome shotgun (WGS) entry which is preliminary data.</text>
</comment>
<dbReference type="eggNOG" id="COG2267">
    <property type="taxonomic scope" value="Bacteria"/>
</dbReference>
<proteinExistence type="predicted"/>
<name>A0A016XGA5_9BURK</name>
<accession>A0A016XGA5</accession>
<gene>
    <name evidence="2" type="ORF">AZ34_05475</name>
</gene>
<reference evidence="2 3" key="1">
    <citation type="submission" date="2014-02" db="EMBL/GenBank/DDBJ databases">
        <title>Draft Genome of Hylemonella gracilis isolated from the Niagara River.</title>
        <authorList>
            <person name="Pawlowski D.R."/>
            <person name="Koudelka G.B."/>
        </authorList>
    </citation>
    <scope>NUCLEOTIDE SEQUENCE [LARGE SCALE GENOMIC DNA]</scope>
    <source>
        <strain evidence="2 3">Niagara R</strain>
    </source>
</reference>
<organism evidence="2 3">
    <name type="scientific">Hylemonella gracilis str. Niagara R</name>
    <dbReference type="NCBI Taxonomy" id="1458275"/>
    <lineage>
        <taxon>Bacteria</taxon>
        <taxon>Pseudomonadati</taxon>
        <taxon>Pseudomonadota</taxon>
        <taxon>Betaproteobacteria</taxon>
        <taxon>Burkholderiales</taxon>
        <taxon>Comamonadaceae</taxon>
        <taxon>Hylemonella</taxon>
    </lineage>
</organism>
<dbReference type="STRING" id="1458275.AZ34_05475"/>
<evidence type="ECO:0008006" key="4">
    <source>
        <dbReference type="Google" id="ProtNLM"/>
    </source>
</evidence>
<evidence type="ECO:0000313" key="2">
    <source>
        <dbReference type="EMBL" id="EYC50567.1"/>
    </source>
</evidence>
<evidence type="ECO:0000256" key="1">
    <source>
        <dbReference type="SAM" id="MobiDB-lite"/>
    </source>
</evidence>
<feature type="region of interest" description="Disordered" evidence="1">
    <location>
        <begin position="1"/>
        <end position="50"/>
    </location>
</feature>
<evidence type="ECO:0000313" key="3">
    <source>
        <dbReference type="Proteomes" id="UP000023268"/>
    </source>
</evidence>